<evidence type="ECO:0000259" key="13">
    <source>
        <dbReference type="Pfam" id="PF18402"/>
    </source>
</evidence>
<evidence type="ECO:0000256" key="5">
    <source>
        <dbReference type="ARBA" id="ARBA00022679"/>
    </source>
</evidence>
<name>A0A0C2WP69_AMAMK</name>
<dbReference type="InterPro" id="IPR040692">
    <property type="entry name" value="UGGT_TRXL_3"/>
</dbReference>
<dbReference type="Pfam" id="PF18403">
    <property type="entry name" value="Thioredoxin_15"/>
    <property type="match status" value="1"/>
</dbReference>
<evidence type="ECO:0000259" key="15">
    <source>
        <dbReference type="Pfam" id="PF18404"/>
    </source>
</evidence>
<feature type="domain" description="UDP-glucose:glycoprotein glucosyltransferase thioredoxin-like" evidence="14">
    <location>
        <begin position="831"/>
        <end position="1036"/>
    </location>
</feature>
<evidence type="ECO:0000259" key="14">
    <source>
        <dbReference type="Pfam" id="PF18403"/>
    </source>
</evidence>
<dbReference type="InterPro" id="IPR040525">
    <property type="entry name" value="UGGT_TRXL_4"/>
</dbReference>
<dbReference type="PANTHER" id="PTHR11226">
    <property type="entry name" value="UDP-GLUCOSE GLYCOPROTEIN:GLUCOSYLTRANSFERASE"/>
    <property type="match status" value="1"/>
</dbReference>
<evidence type="ECO:0000256" key="6">
    <source>
        <dbReference type="ARBA" id="ARBA00022729"/>
    </source>
</evidence>
<keyword evidence="17" id="KW-1185">Reference proteome</keyword>
<feature type="domain" description="UGGT thioredoxin-like" evidence="13">
    <location>
        <begin position="507"/>
        <end position="781"/>
    </location>
</feature>
<dbReference type="Pfam" id="PF18401">
    <property type="entry name" value="Thioredoxin_13"/>
    <property type="match status" value="1"/>
</dbReference>
<evidence type="ECO:0000313" key="16">
    <source>
        <dbReference type="EMBL" id="KIL63437.1"/>
    </source>
</evidence>
<feature type="region of interest" description="Disordered" evidence="9">
    <location>
        <begin position="1656"/>
        <end position="1684"/>
    </location>
</feature>
<comment type="subcellular location">
    <subcellularLocation>
        <location evidence="2">Endoplasmic reticulum lumen</location>
    </subcellularLocation>
</comment>
<organism evidence="16 17">
    <name type="scientific">Amanita muscaria (strain Koide BX008)</name>
    <dbReference type="NCBI Taxonomy" id="946122"/>
    <lineage>
        <taxon>Eukaryota</taxon>
        <taxon>Fungi</taxon>
        <taxon>Dikarya</taxon>
        <taxon>Basidiomycota</taxon>
        <taxon>Agaricomycotina</taxon>
        <taxon>Agaricomycetes</taxon>
        <taxon>Agaricomycetidae</taxon>
        <taxon>Agaricales</taxon>
        <taxon>Pluteineae</taxon>
        <taxon>Amanitaceae</taxon>
        <taxon>Amanita</taxon>
    </lineage>
</organism>
<dbReference type="SUPFAM" id="SSF53448">
    <property type="entry name" value="Nucleotide-diphospho-sugar transferases"/>
    <property type="match status" value="1"/>
</dbReference>
<evidence type="ECO:0000259" key="12">
    <source>
        <dbReference type="Pfam" id="PF18401"/>
    </source>
</evidence>
<evidence type="ECO:0000256" key="1">
    <source>
        <dbReference type="ARBA" id="ARBA00001913"/>
    </source>
</evidence>
<dbReference type="Pfam" id="PF18400">
    <property type="entry name" value="Thioredoxin_12"/>
    <property type="match status" value="1"/>
</dbReference>
<gene>
    <name evidence="16" type="ORF">M378DRAFT_79683</name>
</gene>
<sequence length="1684" mass="187330">MRSAFIALLYATAAINDVRAITAGRPPAVNVSLRTSWPAPPFLVELLESFSLEFPSSFFPLLNLLSDPNIAQKLKSSNPKEIRDETVKLALEHGILEDSTDVAALDSTLALHAATPAVQAFYSFYEEKYGDRGRLCAQKDGGGQAWVDWYGEVACTAAELRGLVDERPANVNYTRPQLLTFDHVHPVPSRSLTRSPRTAILYTSLDGHPSNLGELHNALYALSKSDKEDNSVEYVVRYTPPLQGGKESGNGEGEAKGSYLTGYGVALDLKKTDYMVLDDRHSRSLEDKEGKKDIQEEKVQVDPLLDFIQSFEAKEKNNDEDKDHADTNTPLTEAEIVELGYQASQLIISISSLSSTNNLAVPLSSSHSSLSPLSALTLLSQNFPKYTQSLSRRIPLSSSVESELRQNALRAQAGANVVWLNGGIIFSPGGDVAGGGGLINGVDVLKMKRVMRREKAWVRTLESLGLTRQEAVQVISDSGAIIGEDGKPKNHGGGSVSSESSVLDGRVDASDRTEGKDVILWWNDLEKDERYARWGASFYGLMRPMFPGQFPTVKRNLFNIILILDLSNPTALELVGGTISNIIERGIPFRFGLVPSMASEENRKMAKAIYWLFENAGRKRTMHWIKLLAGIEGRGFMNMGSSVPENQIDWTRAKEEFNKLVDEIKEKEGKDETVDDLEIVTFDSVVNSQDGGGSLKEVDAYIDRLDVKTIKAGLLGHAFFNGKYLEVGKDLLGGLQQDIGYQMQYFQELIYQGTLTDGDSPDMANWFYDQPGVSKRRNTYIIPSVGFGPNESGGGRPLRLVSLPQVFEKTGFQWEKVKGGFVYPPGKGALPFSTFVVADLDSEEGLELVKEALKSLVYVPKMRVLFVHNPSSDVKKSVDHVSPRSEIVAKLAMPGRMLESTVTPQALATVLGIDIEFEVQELSTDETQVPLGQSAVELLTVDKIDEKTYGEYTEASRLLARELEFGPGESGVVINGRVIGPMERGSFNAADFKALAEFEYKKRMEVALDSIENACHRVVDLDRVAYADLVSLTASVLGVMQMPDPSDVGMHDATPKPRRRNYLALERNLTMFTHGDSSAAMYHVVFVLNPLSETAQKWSSLIKWLTEMPEVYIEVHLNPNKQAEIPLKRFYRYNLQSALVFDESGNEVTAQTSFEELPVEPLYTLAMDVPSSWLVRPREALYDLDNIQLTSLSPSDSSVDAVFELDYFVIEGHARDPATNAPPRGLQLQLVDSHNKTIADTLVVANLGYLQFRAKPGVFKLEIREGRAKEVYHMDSAGNEGWDSPTVDVGGTDITLTSFDGLTLYPRFSRKEGMESASVLEGDETEQMSSGIIGTVTSRFRSFFNAGKGPKSATGVVERRDLAEINIFTVASGLLYERFVGIMILSVLRNTNSTVKFWFIENFLSPSFLEFIPHMAKEYGFQYELVTYKWPSWLRSQREKQRIIWAYKILFLDVLFPMDLKKVIFVDADQIVRADLKELVDLDIHGAPYAYTPMGDDNYDMEGFRFWKKGYWAETLGGKPYHISALYIVDLVRFRQLAAGDILRGQYQQLSADPNSLANLDQDLPNNLQRMVPIHSLHEDWLWCETWCNKDRLHRAKTIDLCQNPLTKEPKLARARQIPEWEEYDAEIARFTRKLAEEGKIRSGMAAADVNALASAGNTPAVPPTTGSAESEPGTATTSIHEEL</sequence>
<dbReference type="InParanoid" id="A0A0C2WP69"/>
<keyword evidence="6 10" id="KW-0732">Signal</keyword>
<dbReference type="InterPro" id="IPR040693">
    <property type="entry name" value="UGGT_TRXL_1"/>
</dbReference>
<dbReference type="HOGENOM" id="CLU_002668_1_0_1"/>
<evidence type="ECO:0000256" key="9">
    <source>
        <dbReference type="SAM" id="MobiDB-lite"/>
    </source>
</evidence>
<feature type="region of interest" description="Disordered" evidence="9">
    <location>
        <begin position="482"/>
        <end position="507"/>
    </location>
</feature>
<dbReference type="InterPro" id="IPR040497">
    <property type="entry name" value="Glyco_transf_24"/>
</dbReference>
<dbReference type="Proteomes" id="UP000054549">
    <property type="component" value="Unassembled WGS sequence"/>
</dbReference>
<evidence type="ECO:0000256" key="10">
    <source>
        <dbReference type="SAM" id="SignalP"/>
    </source>
</evidence>
<dbReference type="UniPathway" id="UPA00378"/>
<dbReference type="FunCoup" id="A0A0C2WP69">
    <property type="interactions" value="474"/>
</dbReference>
<evidence type="ECO:0000256" key="4">
    <source>
        <dbReference type="ARBA" id="ARBA00006351"/>
    </source>
</evidence>
<evidence type="ECO:0000313" key="17">
    <source>
        <dbReference type="Proteomes" id="UP000054549"/>
    </source>
</evidence>
<dbReference type="GO" id="GO:0036503">
    <property type="term" value="P:ERAD pathway"/>
    <property type="evidence" value="ECO:0007669"/>
    <property type="project" value="TreeGrafter"/>
</dbReference>
<feature type="chain" id="PRO_5002158336" evidence="10">
    <location>
        <begin position="21"/>
        <end position="1684"/>
    </location>
</feature>
<comment type="pathway">
    <text evidence="3">Protein modification; protein glycosylation.</text>
</comment>
<reference evidence="16 17" key="1">
    <citation type="submission" date="2014-04" db="EMBL/GenBank/DDBJ databases">
        <title>Evolutionary Origins and Diversification of the Mycorrhizal Mutualists.</title>
        <authorList>
            <consortium name="DOE Joint Genome Institute"/>
            <consortium name="Mycorrhizal Genomics Consortium"/>
            <person name="Kohler A."/>
            <person name="Kuo A."/>
            <person name="Nagy L.G."/>
            <person name="Floudas D."/>
            <person name="Copeland A."/>
            <person name="Barry K.W."/>
            <person name="Cichocki N."/>
            <person name="Veneault-Fourrey C."/>
            <person name="LaButti K."/>
            <person name="Lindquist E.A."/>
            <person name="Lipzen A."/>
            <person name="Lundell T."/>
            <person name="Morin E."/>
            <person name="Murat C."/>
            <person name="Riley R."/>
            <person name="Ohm R."/>
            <person name="Sun H."/>
            <person name="Tunlid A."/>
            <person name="Henrissat B."/>
            <person name="Grigoriev I.V."/>
            <person name="Hibbett D.S."/>
            <person name="Martin F."/>
        </authorList>
    </citation>
    <scope>NUCLEOTIDE SEQUENCE [LARGE SCALE GENOMIC DNA]</scope>
    <source>
        <strain evidence="16 17">Koide BX008</strain>
    </source>
</reference>
<evidence type="ECO:0000256" key="8">
    <source>
        <dbReference type="ARBA" id="ARBA00023180"/>
    </source>
</evidence>
<feature type="compositionally biased region" description="Polar residues" evidence="9">
    <location>
        <begin position="1665"/>
        <end position="1684"/>
    </location>
</feature>
<dbReference type="PANTHER" id="PTHR11226:SF0">
    <property type="entry name" value="UDP-GLUCOSE:GLYCOPROTEIN GLUCOSYLTRANSFERASE"/>
    <property type="match status" value="1"/>
</dbReference>
<evidence type="ECO:0000259" key="11">
    <source>
        <dbReference type="Pfam" id="PF18400"/>
    </source>
</evidence>
<evidence type="ECO:0000256" key="3">
    <source>
        <dbReference type="ARBA" id="ARBA00004922"/>
    </source>
</evidence>
<dbReference type="Gene3D" id="3.90.550.10">
    <property type="entry name" value="Spore Coat Polysaccharide Biosynthesis Protein SpsA, Chain A"/>
    <property type="match status" value="1"/>
</dbReference>
<evidence type="ECO:0000256" key="2">
    <source>
        <dbReference type="ARBA" id="ARBA00004319"/>
    </source>
</evidence>
<proteinExistence type="inferred from homology"/>
<protein>
    <submittedName>
        <fullName evidence="16">Glycosyltransferase family 24 protein</fullName>
    </submittedName>
</protein>
<dbReference type="InterPro" id="IPR029044">
    <property type="entry name" value="Nucleotide-diphossugar_trans"/>
</dbReference>
<dbReference type="InterPro" id="IPR009448">
    <property type="entry name" value="UDP-g_GGtrans"/>
</dbReference>
<dbReference type="GO" id="GO:0005788">
    <property type="term" value="C:endoplasmic reticulum lumen"/>
    <property type="evidence" value="ECO:0007669"/>
    <property type="project" value="UniProtKB-SubCell"/>
</dbReference>
<dbReference type="GO" id="GO:0003980">
    <property type="term" value="F:UDP-glucose:glycoprotein glucosyltransferase activity"/>
    <property type="evidence" value="ECO:0007669"/>
    <property type="project" value="InterPro"/>
</dbReference>
<keyword evidence="5 16" id="KW-0808">Transferase</keyword>
<accession>A0A0C2WP69</accession>
<dbReference type="CDD" id="cd06432">
    <property type="entry name" value="GT8_HUGT1_C_like"/>
    <property type="match status" value="1"/>
</dbReference>
<comment type="cofactor">
    <cofactor evidence="1">
        <name>Ca(2+)</name>
        <dbReference type="ChEBI" id="CHEBI:29108"/>
    </cofactor>
</comment>
<keyword evidence="7" id="KW-0256">Endoplasmic reticulum</keyword>
<dbReference type="GO" id="GO:0018279">
    <property type="term" value="P:protein N-linked glycosylation via asparagine"/>
    <property type="evidence" value="ECO:0007669"/>
    <property type="project" value="TreeGrafter"/>
</dbReference>
<feature type="domain" description="Glucosyltransferase 24 catalytic" evidence="15">
    <location>
        <begin position="1365"/>
        <end position="1630"/>
    </location>
</feature>
<feature type="domain" description="UGGT thioredoxin-like" evidence="12">
    <location>
        <begin position="328"/>
        <end position="477"/>
    </location>
</feature>
<dbReference type="Pfam" id="PF18402">
    <property type="entry name" value="Thioredoxin_14"/>
    <property type="match status" value="1"/>
</dbReference>
<dbReference type="GO" id="GO:0051082">
    <property type="term" value="F:unfolded protein binding"/>
    <property type="evidence" value="ECO:0007669"/>
    <property type="project" value="TreeGrafter"/>
</dbReference>
<dbReference type="InterPro" id="IPR040694">
    <property type="entry name" value="UGGT_TRXL_2"/>
</dbReference>
<dbReference type="STRING" id="946122.A0A0C2WP69"/>
<comment type="similarity">
    <text evidence="4">Belongs to the glycosyltransferase 8 family.</text>
</comment>
<feature type="domain" description="UGGT thioredoxin-like" evidence="11">
    <location>
        <begin position="39"/>
        <end position="242"/>
    </location>
</feature>
<keyword evidence="8" id="KW-0325">Glycoprotein</keyword>
<dbReference type="Pfam" id="PF18404">
    <property type="entry name" value="Glyco_transf_24"/>
    <property type="match status" value="1"/>
</dbReference>
<dbReference type="OrthoDB" id="27683at2759"/>
<dbReference type="EMBL" id="KN818259">
    <property type="protein sequence ID" value="KIL63437.1"/>
    <property type="molecule type" value="Genomic_DNA"/>
</dbReference>
<dbReference type="Pfam" id="PF06427">
    <property type="entry name" value="UDP-g_GGTase"/>
    <property type="match status" value="1"/>
</dbReference>
<feature type="signal peptide" evidence="10">
    <location>
        <begin position="1"/>
        <end position="20"/>
    </location>
</feature>
<evidence type="ECO:0000256" key="7">
    <source>
        <dbReference type="ARBA" id="ARBA00022824"/>
    </source>
</evidence>